<keyword evidence="3" id="KW-1133">Transmembrane helix</keyword>
<dbReference type="Pfam" id="PF13432">
    <property type="entry name" value="TPR_16"/>
    <property type="match status" value="1"/>
</dbReference>
<gene>
    <name evidence="4" type="ORF">METZ01_LOCUS173097</name>
</gene>
<keyword evidence="3" id="KW-0472">Membrane</keyword>
<dbReference type="PANTHER" id="PTHR44943">
    <property type="entry name" value="CELLULOSE SYNTHASE OPERON PROTEIN C"/>
    <property type="match status" value="1"/>
</dbReference>
<keyword evidence="1" id="KW-0677">Repeat</keyword>
<dbReference type="InterPro" id="IPR019734">
    <property type="entry name" value="TPR_rpt"/>
</dbReference>
<reference evidence="4" key="1">
    <citation type="submission" date="2018-05" db="EMBL/GenBank/DDBJ databases">
        <authorList>
            <person name="Lanie J.A."/>
            <person name="Ng W.-L."/>
            <person name="Kazmierczak K.M."/>
            <person name="Andrzejewski T.M."/>
            <person name="Davidsen T.M."/>
            <person name="Wayne K.J."/>
            <person name="Tettelin H."/>
            <person name="Glass J.I."/>
            <person name="Rusch D."/>
            <person name="Podicherti R."/>
            <person name="Tsui H.-C.T."/>
            <person name="Winkler M.E."/>
        </authorList>
    </citation>
    <scope>NUCLEOTIDE SEQUENCE</scope>
</reference>
<protein>
    <submittedName>
        <fullName evidence="4">Uncharacterized protein</fullName>
    </submittedName>
</protein>
<feature type="non-terminal residue" evidence="4">
    <location>
        <position position="117"/>
    </location>
</feature>
<dbReference type="InterPro" id="IPR011990">
    <property type="entry name" value="TPR-like_helical_dom_sf"/>
</dbReference>
<evidence type="ECO:0000256" key="2">
    <source>
        <dbReference type="ARBA" id="ARBA00022803"/>
    </source>
</evidence>
<evidence type="ECO:0000313" key="4">
    <source>
        <dbReference type="EMBL" id="SVB20243.1"/>
    </source>
</evidence>
<dbReference type="EMBL" id="UINC01032494">
    <property type="protein sequence ID" value="SVB20243.1"/>
    <property type="molecule type" value="Genomic_DNA"/>
</dbReference>
<feature type="transmembrane region" description="Helical" evidence="3">
    <location>
        <begin position="6"/>
        <end position="27"/>
    </location>
</feature>
<keyword evidence="3" id="KW-0812">Transmembrane</keyword>
<dbReference type="InterPro" id="IPR051685">
    <property type="entry name" value="Ycf3/AcsC/BcsC/TPR_MFPF"/>
</dbReference>
<evidence type="ECO:0000256" key="1">
    <source>
        <dbReference type="ARBA" id="ARBA00022737"/>
    </source>
</evidence>
<dbReference type="SMART" id="SM00028">
    <property type="entry name" value="TPR"/>
    <property type="match status" value="2"/>
</dbReference>
<dbReference type="AlphaFoldDB" id="A0A382C4M6"/>
<dbReference type="PROSITE" id="PS50005">
    <property type="entry name" value="TPR"/>
    <property type="match status" value="1"/>
</dbReference>
<name>A0A382C4M6_9ZZZZ</name>
<sequence length="117" mass="13577">MELDKFYRIIRFFGIGMIFLSFSWAVFKSSIPSERRPSFAKAVDLYTEGKFQESLKYYDIAVSEYPEFIHAKRGRARSLMQLGRDQQALEAFDEVLMLDPDSAVSFANRAILEDRMG</sequence>
<accession>A0A382C4M6</accession>
<evidence type="ECO:0000256" key="3">
    <source>
        <dbReference type="SAM" id="Phobius"/>
    </source>
</evidence>
<keyword evidence="2" id="KW-0802">TPR repeat</keyword>
<dbReference type="Gene3D" id="1.25.40.10">
    <property type="entry name" value="Tetratricopeptide repeat domain"/>
    <property type="match status" value="1"/>
</dbReference>
<proteinExistence type="predicted"/>
<organism evidence="4">
    <name type="scientific">marine metagenome</name>
    <dbReference type="NCBI Taxonomy" id="408172"/>
    <lineage>
        <taxon>unclassified sequences</taxon>
        <taxon>metagenomes</taxon>
        <taxon>ecological metagenomes</taxon>
    </lineage>
</organism>
<dbReference type="SUPFAM" id="SSF48452">
    <property type="entry name" value="TPR-like"/>
    <property type="match status" value="1"/>
</dbReference>
<dbReference type="PANTHER" id="PTHR44943:SF8">
    <property type="entry name" value="TPR REPEAT-CONTAINING PROTEIN MJ0263"/>
    <property type="match status" value="1"/>
</dbReference>